<dbReference type="PANTHER" id="PTHR39159:SF1">
    <property type="entry name" value="UPF0374 PROTEIN YGAC"/>
    <property type="match status" value="1"/>
</dbReference>
<dbReference type="SUPFAM" id="SSF159234">
    <property type="entry name" value="FomD-like"/>
    <property type="match status" value="1"/>
</dbReference>
<evidence type="ECO:0000256" key="1">
    <source>
        <dbReference type="ARBA" id="ARBA00022801"/>
    </source>
</evidence>
<name>A0ABV6DIK9_9BACL</name>
<sequence>MNRPTVTIQAQKYGNRPHYEWNTKLLERMDSYVIVLGEYGRQLQHYTKQKVFTVENWTIEFFSSDLWFTVSADVDVAGGSIKQYYCNINMPARIQDDIVSFIDLDLDLVQRNGEWKVVDEDEFERHAIAYAYPEPLIERARQELSDLQRRIRNNEFPFDGTLERFIDCIPASG</sequence>
<dbReference type="InterPro" id="IPR050212">
    <property type="entry name" value="Ntdp-like"/>
</dbReference>
<dbReference type="Pfam" id="PF04167">
    <property type="entry name" value="DUF402"/>
    <property type="match status" value="1"/>
</dbReference>
<protein>
    <submittedName>
        <fullName evidence="3">DUF402 domain-containing protein</fullName>
    </submittedName>
</protein>
<gene>
    <name evidence="3" type="ORF">ACFFK0_08445</name>
</gene>
<evidence type="ECO:0000259" key="2">
    <source>
        <dbReference type="Pfam" id="PF04167"/>
    </source>
</evidence>
<dbReference type="EMBL" id="JBHLWN010000031">
    <property type="protein sequence ID" value="MFC0212489.1"/>
    <property type="molecule type" value="Genomic_DNA"/>
</dbReference>
<dbReference type="PANTHER" id="PTHR39159">
    <property type="match status" value="1"/>
</dbReference>
<comment type="caution">
    <text evidence="3">The sequence shown here is derived from an EMBL/GenBank/DDBJ whole genome shotgun (WGS) entry which is preliminary data.</text>
</comment>
<dbReference type="Gene3D" id="2.40.380.10">
    <property type="entry name" value="FomD-like"/>
    <property type="match status" value="1"/>
</dbReference>
<keyword evidence="1" id="KW-0378">Hydrolase</keyword>
<accession>A0ABV6DIK9</accession>
<feature type="domain" description="DUF402" evidence="2">
    <location>
        <begin position="47"/>
        <end position="156"/>
    </location>
</feature>
<dbReference type="Proteomes" id="UP001589776">
    <property type="component" value="Unassembled WGS sequence"/>
</dbReference>
<dbReference type="InterPro" id="IPR035930">
    <property type="entry name" value="FomD-like_sf"/>
</dbReference>
<dbReference type="RefSeq" id="WP_377469669.1">
    <property type="nucleotide sequence ID" value="NZ_JBHLWN010000031.1"/>
</dbReference>
<keyword evidence="4" id="KW-1185">Reference proteome</keyword>
<reference evidence="3 4" key="1">
    <citation type="submission" date="2024-09" db="EMBL/GenBank/DDBJ databases">
        <authorList>
            <person name="Sun Q."/>
            <person name="Mori K."/>
        </authorList>
    </citation>
    <scope>NUCLEOTIDE SEQUENCE [LARGE SCALE GENOMIC DNA]</scope>
    <source>
        <strain evidence="3 4">CCM 7759</strain>
    </source>
</reference>
<evidence type="ECO:0000313" key="4">
    <source>
        <dbReference type="Proteomes" id="UP001589776"/>
    </source>
</evidence>
<proteinExistence type="predicted"/>
<organism evidence="3 4">
    <name type="scientific">Paenibacillus chartarius</name>
    <dbReference type="NCBI Taxonomy" id="747481"/>
    <lineage>
        <taxon>Bacteria</taxon>
        <taxon>Bacillati</taxon>
        <taxon>Bacillota</taxon>
        <taxon>Bacilli</taxon>
        <taxon>Bacillales</taxon>
        <taxon>Paenibacillaceae</taxon>
        <taxon>Paenibacillus</taxon>
    </lineage>
</organism>
<dbReference type="InterPro" id="IPR007295">
    <property type="entry name" value="DUF402"/>
</dbReference>
<evidence type="ECO:0000313" key="3">
    <source>
        <dbReference type="EMBL" id="MFC0212489.1"/>
    </source>
</evidence>